<dbReference type="InterPro" id="IPR035959">
    <property type="entry name" value="RutC-like_sf"/>
</dbReference>
<dbReference type="RefSeq" id="WP_163291276.1">
    <property type="nucleotide sequence ID" value="NZ_JAAGWY010000005.1"/>
</dbReference>
<comment type="similarity">
    <text evidence="1">Belongs to the RutC family.</text>
</comment>
<keyword evidence="3" id="KW-1185">Reference proteome</keyword>
<dbReference type="GO" id="GO:0019239">
    <property type="term" value="F:deaminase activity"/>
    <property type="evidence" value="ECO:0007669"/>
    <property type="project" value="TreeGrafter"/>
</dbReference>
<name>A0A6L9Y2I7_9MICO</name>
<evidence type="ECO:0000256" key="1">
    <source>
        <dbReference type="ARBA" id="ARBA00010552"/>
    </source>
</evidence>
<dbReference type="PANTHER" id="PTHR11803">
    <property type="entry name" value="2-IMINOBUTANOATE/2-IMINOPROPANOATE DEAMINASE RIDA"/>
    <property type="match status" value="1"/>
</dbReference>
<dbReference type="AlphaFoldDB" id="A0A6L9Y2I7"/>
<sequence>MKLQLREKKMNLQTIDQGIVSKVGPYADAIVIPADYEQILVSGTPGIDQDGELPADITGQSEQAWENVVRILEAADATVGNIVFIRQWLTNESDVDGYLAVRSRYLNHRPGMMLGVVKALLRPEFLLVLEVVAARPIREP</sequence>
<dbReference type="InterPro" id="IPR006175">
    <property type="entry name" value="YjgF/YER057c/UK114"/>
</dbReference>
<dbReference type="GO" id="GO:0005829">
    <property type="term" value="C:cytosol"/>
    <property type="evidence" value="ECO:0007669"/>
    <property type="project" value="TreeGrafter"/>
</dbReference>
<evidence type="ECO:0000313" key="2">
    <source>
        <dbReference type="EMBL" id="NEN07786.1"/>
    </source>
</evidence>
<gene>
    <name evidence="2" type="ORF">G3T36_18170</name>
</gene>
<dbReference type="PANTHER" id="PTHR11803:SF58">
    <property type="entry name" value="PROTEIN HMF1-RELATED"/>
    <property type="match status" value="1"/>
</dbReference>
<dbReference type="Proteomes" id="UP000474967">
    <property type="component" value="Unassembled WGS sequence"/>
</dbReference>
<organism evidence="2 3">
    <name type="scientific">Leifsonia tongyongensis</name>
    <dbReference type="NCBI Taxonomy" id="1268043"/>
    <lineage>
        <taxon>Bacteria</taxon>
        <taxon>Bacillati</taxon>
        <taxon>Actinomycetota</taxon>
        <taxon>Actinomycetes</taxon>
        <taxon>Micrococcales</taxon>
        <taxon>Microbacteriaceae</taxon>
        <taxon>Leifsonia</taxon>
    </lineage>
</organism>
<comment type="caution">
    <text evidence="2">The sequence shown here is derived from an EMBL/GenBank/DDBJ whole genome shotgun (WGS) entry which is preliminary data.</text>
</comment>
<reference evidence="2 3" key="1">
    <citation type="journal article" date="2014" name="J. Microbiol.">
        <title>Diaminobutyricibacter tongyongensis gen. nov., sp. nov. and Homoserinibacter gongjuensis gen. nov., sp. nov. belong to the family Microbacteriaceae.</title>
        <authorList>
            <person name="Kim S.J."/>
            <person name="Ahn J.H."/>
            <person name="Weon H.Y."/>
            <person name="Hamada M."/>
            <person name="Suzuki K."/>
            <person name="Kwon S.W."/>
        </authorList>
    </citation>
    <scope>NUCLEOTIDE SEQUENCE [LARGE SCALE GENOMIC DNA]</scope>
    <source>
        <strain evidence="2 3">NBRC 108724</strain>
    </source>
</reference>
<protein>
    <submittedName>
        <fullName evidence="2">Enamine deaminase RidA</fullName>
    </submittedName>
</protein>
<proteinExistence type="inferred from homology"/>
<evidence type="ECO:0000313" key="3">
    <source>
        <dbReference type="Proteomes" id="UP000474967"/>
    </source>
</evidence>
<dbReference type="Pfam" id="PF01042">
    <property type="entry name" value="Ribonuc_L-PSP"/>
    <property type="match status" value="1"/>
</dbReference>
<accession>A0A6L9Y2I7</accession>
<dbReference type="SUPFAM" id="SSF55298">
    <property type="entry name" value="YjgF-like"/>
    <property type="match status" value="1"/>
</dbReference>
<dbReference type="EMBL" id="JAAGWY010000005">
    <property type="protein sequence ID" value="NEN07786.1"/>
    <property type="molecule type" value="Genomic_DNA"/>
</dbReference>
<dbReference type="Gene3D" id="3.30.1330.40">
    <property type="entry name" value="RutC-like"/>
    <property type="match status" value="1"/>
</dbReference>